<gene>
    <name evidence="1" type="ORF">SDC9_186985</name>
</gene>
<accession>A0A645HKD9</accession>
<reference evidence="1" key="1">
    <citation type="submission" date="2019-08" db="EMBL/GenBank/DDBJ databases">
        <authorList>
            <person name="Kucharzyk K."/>
            <person name="Murdoch R.W."/>
            <person name="Higgins S."/>
            <person name="Loffler F."/>
        </authorList>
    </citation>
    <scope>NUCLEOTIDE SEQUENCE</scope>
</reference>
<proteinExistence type="predicted"/>
<dbReference type="AlphaFoldDB" id="A0A645HKD9"/>
<dbReference type="EMBL" id="VSSQ01095289">
    <property type="protein sequence ID" value="MPN39457.1"/>
    <property type="molecule type" value="Genomic_DNA"/>
</dbReference>
<name>A0A645HKD9_9ZZZZ</name>
<organism evidence="1">
    <name type="scientific">bioreactor metagenome</name>
    <dbReference type="NCBI Taxonomy" id="1076179"/>
    <lineage>
        <taxon>unclassified sequences</taxon>
        <taxon>metagenomes</taxon>
        <taxon>ecological metagenomes</taxon>
    </lineage>
</organism>
<sequence length="96" mass="10890">MVKIRREILLHPAHHIAGRRIDTAAAHCRQRIVTGAGALFRDHQAFALIGGRGEGGVFHPQRTGDFFFKQLRIRLTRGRSQRIGQQVKRQVGIRCL</sequence>
<comment type="caution">
    <text evidence="1">The sequence shown here is derived from an EMBL/GenBank/DDBJ whole genome shotgun (WGS) entry which is preliminary data.</text>
</comment>
<protein>
    <submittedName>
        <fullName evidence="1">Uncharacterized protein</fullName>
    </submittedName>
</protein>
<evidence type="ECO:0000313" key="1">
    <source>
        <dbReference type="EMBL" id="MPN39457.1"/>
    </source>
</evidence>